<feature type="chain" id="PRO_5045319981" description="PNPLA domain-containing protein" evidence="1">
    <location>
        <begin position="22"/>
        <end position="723"/>
    </location>
</feature>
<dbReference type="InterPro" id="IPR009030">
    <property type="entry name" value="Growth_fac_rcpt_cys_sf"/>
</dbReference>
<keyword evidence="3" id="KW-1185">Reference proteome</keyword>
<accession>A0ABP0HE27</accession>
<organism evidence="2 3">
    <name type="scientific">Durusdinium trenchii</name>
    <dbReference type="NCBI Taxonomy" id="1381693"/>
    <lineage>
        <taxon>Eukaryota</taxon>
        <taxon>Sar</taxon>
        <taxon>Alveolata</taxon>
        <taxon>Dinophyceae</taxon>
        <taxon>Suessiales</taxon>
        <taxon>Symbiodiniaceae</taxon>
        <taxon>Durusdinium</taxon>
    </lineage>
</organism>
<sequence length="723" mass="79049">MPCDTFFRLWHVLLGLYLLEAEGHFANELEAGLRLEEDSCSNSACWLQRRAKRQSENSREEHAIETNSSNIAKVNTNASSEFYCDSHTGGSCRFWSCSSTRGPTMCKSSQCRCKPGFCAVNGICMERTAHVTDTCNRRTGGSCRFLGCSSWRGAVDCIDGACVCQAGYCSADDGSCHKPKPRIKAKVVPVNLQSQVFPAAQVNLRTGVCFSGGGSRALTVTMGVLRALESLKLIPHIDAISSVSGGTWASSIYMFAKDVSIKDLLGEDTTPNELTMEKLFRKPARLGDVATTSITSLLLSKVMTLNGGSNPHDLWIESYAKTVLEPFGLANRSQFMAANEESLRSILQRNPSLQREQFQVPNPLRPKTFIMGGTLLAPVGLVATETSAVSLQMSPDFTGSPFYPKDSLVHYKGGQSDREFLVGGGFVESFAFGGSSPLSAQGQMGGDAVEMEAPPTSFSLADAIGISSAAFASVLVSADWLTSAASFFIGHQAEEYLPVKDVWPVTSERFSAWRSALKYQLGDGAEVDNTGMMPLLQRKVSKILVVDSTNVELSEDIDFCTANVLGLSLKGKVSNDLLDKFGYAAENPGEYLIYNQVFHADELQPLLCEFQKKRMAGDAMVVQRDLEVLANSKWGIEGNWRVSVVFAYLSSPRRFTVNLPPETLQEVEKGSSGKFANWPHFKTSSQNGPTKFTSYTREQVNLLAALGEYMVRSNTDLFMRFFL</sequence>
<dbReference type="SUPFAM" id="SSF57184">
    <property type="entry name" value="Growth factor receptor domain"/>
    <property type="match status" value="1"/>
</dbReference>
<dbReference type="Proteomes" id="UP001642484">
    <property type="component" value="Unassembled WGS sequence"/>
</dbReference>
<dbReference type="PANTHER" id="PTHR10728">
    <property type="entry name" value="CYTOSOLIC PHOSPHOLIPASE A2"/>
    <property type="match status" value="1"/>
</dbReference>
<dbReference type="Gene3D" id="3.40.1090.10">
    <property type="entry name" value="Cytosolic phospholipase A2 catalytic domain"/>
    <property type="match status" value="1"/>
</dbReference>
<evidence type="ECO:0000313" key="2">
    <source>
        <dbReference type="EMBL" id="CAK8988267.1"/>
    </source>
</evidence>
<evidence type="ECO:0000256" key="1">
    <source>
        <dbReference type="SAM" id="SignalP"/>
    </source>
</evidence>
<feature type="signal peptide" evidence="1">
    <location>
        <begin position="1"/>
        <end position="21"/>
    </location>
</feature>
<name>A0ABP0HE27_9DINO</name>
<dbReference type="InterPro" id="IPR016035">
    <property type="entry name" value="Acyl_Trfase/lysoPLipase"/>
</dbReference>
<keyword evidence="1" id="KW-0732">Signal</keyword>
<comment type="caution">
    <text evidence="2">The sequence shown here is derived from an EMBL/GenBank/DDBJ whole genome shotgun (WGS) entry which is preliminary data.</text>
</comment>
<proteinExistence type="predicted"/>
<evidence type="ECO:0000313" key="3">
    <source>
        <dbReference type="Proteomes" id="UP001642484"/>
    </source>
</evidence>
<protein>
    <recommendedName>
        <fullName evidence="4">PNPLA domain-containing protein</fullName>
    </recommendedName>
</protein>
<reference evidence="2 3" key="1">
    <citation type="submission" date="2024-02" db="EMBL/GenBank/DDBJ databases">
        <authorList>
            <person name="Chen Y."/>
            <person name="Shah S."/>
            <person name="Dougan E. K."/>
            <person name="Thang M."/>
            <person name="Chan C."/>
        </authorList>
    </citation>
    <scope>NUCLEOTIDE SEQUENCE [LARGE SCALE GENOMIC DNA]</scope>
</reference>
<dbReference type="PANTHER" id="PTHR10728:SF40">
    <property type="entry name" value="PATATIN FAMILY PROTEIN"/>
    <property type="match status" value="1"/>
</dbReference>
<evidence type="ECO:0008006" key="4">
    <source>
        <dbReference type="Google" id="ProtNLM"/>
    </source>
</evidence>
<dbReference type="EMBL" id="CAXAMN010000403">
    <property type="protein sequence ID" value="CAK8988267.1"/>
    <property type="molecule type" value="Genomic_DNA"/>
</dbReference>
<dbReference type="SUPFAM" id="SSF52151">
    <property type="entry name" value="FabD/lysophospholipase-like"/>
    <property type="match status" value="1"/>
</dbReference>
<gene>
    <name evidence="2" type="ORF">CCMP2556_LOCUS1200</name>
</gene>